<evidence type="ECO:0000256" key="4">
    <source>
        <dbReference type="ARBA" id="ARBA00022827"/>
    </source>
</evidence>
<keyword evidence="6" id="KW-0676">Redox-active center</keyword>
<dbReference type="InterPro" id="IPR001763">
    <property type="entry name" value="Rhodanese-like_dom"/>
</dbReference>
<evidence type="ECO:0000256" key="1">
    <source>
        <dbReference type="ARBA" id="ARBA00001974"/>
    </source>
</evidence>
<evidence type="ECO:0000256" key="6">
    <source>
        <dbReference type="ARBA" id="ARBA00023284"/>
    </source>
</evidence>
<keyword evidence="5" id="KW-0560">Oxidoreductase</keyword>
<evidence type="ECO:0000256" key="5">
    <source>
        <dbReference type="ARBA" id="ARBA00023002"/>
    </source>
</evidence>
<keyword evidence="3" id="KW-0285">Flavoprotein</keyword>
<reference evidence="8 9" key="1">
    <citation type="submission" date="2024-02" db="EMBL/GenBank/DDBJ databases">
        <title>Bacterial strain from lacustrine sediment.</title>
        <authorList>
            <person name="Petit C."/>
            <person name="Fadhlaoui K."/>
        </authorList>
    </citation>
    <scope>NUCLEOTIDE SEQUENCE [LARGE SCALE GENOMIC DNA]</scope>
    <source>
        <strain evidence="8 9">IPX-CK</strain>
    </source>
</reference>
<keyword evidence="9" id="KW-1185">Reference proteome</keyword>
<dbReference type="SUPFAM" id="SSF55424">
    <property type="entry name" value="FAD/NAD-linked reductases, dimerisation (C-terminal) domain"/>
    <property type="match status" value="1"/>
</dbReference>
<dbReference type="InterPro" id="IPR016156">
    <property type="entry name" value="FAD/NAD-linked_Rdtase_dimer_sf"/>
</dbReference>
<dbReference type="SMART" id="SM00450">
    <property type="entry name" value="RHOD"/>
    <property type="match status" value="1"/>
</dbReference>
<dbReference type="PROSITE" id="PS01148">
    <property type="entry name" value="UPF0033"/>
    <property type="match status" value="1"/>
</dbReference>
<evidence type="ECO:0000313" key="9">
    <source>
        <dbReference type="Proteomes" id="UP001451571"/>
    </source>
</evidence>
<comment type="similarity">
    <text evidence="2">Belongs to the class-III pyridine nucleotide-disulfide oxidoreductase family.</text>
</comment>
<sequence length="847" mass="92610">MVNDMVKKKYAKTVIIGGVAGGATAAARLRRMDEHMEIVILERGEYISYANCGLPYYIGDTIKERDNLLLQTPGEMKKRFNIEVRVQNEVTAIHKEEKKIEVKNLKTGESYEESYDALIIATGSSPLKPPIPGIEGANIFTLWTVPDTDRIKEYIAANMPKSAAVIGGGFIGLEMAENLHAAGLEVSIIEMQSQVMAPMDYEMAQLLHENLEMNGVELILGDGVSSFGNKGSSTTIHLTSGRLVEADMVILSIGIRPNSALAKEAGIALNARGGVITDEYMRTSEPDIYAVGDVIETENYTLKERTMVPLAGPANKQARVLADVMTGTDRTYKGVQATSVAKVFDLTAAAVGINERTLIGKGLIREKDYFSILIDQKSHAGYYPGAVMLTMKLLFDKAGKILGAQIIGEDGADKRIDVLATVMRLNGTIYDLAELELAYAPPYSSAKDPVNMLGFVAQNVLEGLVSFISYDEVDLMLAEKKDDFTILDVTEAVEREVFSISESYHIPLGQLRKRMQELSRDRLIIVYCAIGVRAYNGARILMQNGFANVKVLSGGITFYKSMHYRDRNESVGGSGQQELKAAQESEDDLGIDDIAAKVIKSVDCCGMQCPGPIMKVNEALCEMKPGEILKVCATDMGFVKDVESWCRRTGNIFVKSERNESKTPGEKGNVVFIKKGTGECRIKEEQCGSDKVQGKTMVVFSGDLDKVLASFIIANGAAAMGRPVTMFFTFWGLNALRRPEKQSVKKSFIEKMFGAMMPRGVKKLTLSRMNMAGMGTAMMKKVMADKNVDSLETLMRQAMANGVKLVACTMSMDVMGITKEELIDGVELAGVASYLGDAEESNVNLFI</sequence>
<dbReference type="EMBL" id="CP146256">
    <property type="protein sequence ID" value="XAH73221.1"/>
    <property type="molecule type" value="Genomic_DNA"/>
</dbReference>
<proteinExistence type="inferred from homology"/>
<feature type="domain" description="Rhodanese" evidence="7">
    <location>
        <begin position="480"/>
        <end position="568"/>
    </location>
</feature>
<keyword evidence="4" id="KW-0274">FAD</keyword>
<dbReference type="InterPro" id="IPR036873">
    <property type="entry name" value="Rhodanese-like_dom_sf"/>
</dbReference>
<dbReference type="SUPFAM" id="SSF51905">
    <property type="entry name" value="FAD/NAD(P)-binding domain"/>
    <property type="match status" value="1"/>
</dbReference>
<organism evidence="8 9">
    <name type="scientific">Kineothrix sedimenti</name>
    <dbReference type="NCBI Taxonomy" id="3123317"/>
    <lineage>
        <taxon>Bacteria</taxon>
        <taxon>Bacillati</taxon>
        <taxon>Bacillota</taxon>
        <taxon>Clostridia</taxon>
        <taxon>Lachnospirales</taxon>
        <taxon>Lachnospiraceae</taxon>
        <taxon>Kineothrix</taxon>
    </lineage>
</organism>
<dbReference type="SUPFAM" id="SSF64307">
    <property type="entry name" value="SirA-like"/>
    <property type="match status" value="1"/>
</dbReference>
<dbReference type="InterPro" id="IPR036868">
    <property type="entry name" value="TusA-like_sf"/>
</dbReference>
<protein>
    <submittedName>
        <fullName evidence="8">FAD-dependent oxidoreductase</fullName>
    </submittedName>
</protein>
<dbReference type="Pfam" id="PF02852">
    <property type="entry name" value="Pyr_redox_dim"/>
    <property type="match status" value="1"/>
</dbReference>
<dbReference type="Proteomes" id="UP001451571">
    <property type="component" value="Chromosome"/>
</dbReference>
<dbReference type="InterPro" id="IPR050260">
    <property type="entry name" value="FAD-bd_OxRdtase"/>
</dbReference>
<dbReference type="InterPro" id="IPR036188">
    <property type="entry name" value="FAD/NAD-bd_sf"/>
</dbReference>
<dbReference type="Pfam" id="PF01206">
    <property type="entry name" value="TusA"/>
    <property type="match status" value="1"/>
</dbReference>
<gene>
    <name evidence="8" type="ORF">V6984_17170</name>
</gene>
<comment type="cofactor">
    <cofactor evidence="1">
        <name>FAD</name>
        <dbReference type="ChEBI" id="CHEBI:57692"/>
    </cofactor>
</comment>
<dbReference type="PROSITE" id="PS50206">
    <property type="entry name" value="RHODANESE_3"/>
    <property type="match status" value="1"/>
</dbReference>
<dbReference type="Gene3D" id="3.30.110.40">
    <property type="entry name" value="TusA-like domain"/>
    <property type="match status" value="1"/>
</dbReference>
<dbReference type="PRINTS" id="PR00368">
    <property type="entry name" value="FADPNR"/>
</dbReference>
<dbReference type="PANTHER" id="PTHR43429">
    <property type="entry name" value="PYRIDINE NUCLEOTIDE-DISULFIDE OXIDOREDUCTASE DOMAIN-CONTAINING"/>
    <property type="match status" value="1"/>
</dbReference>
<dbReference type="InterPro" id="IPR023753">
    <property type="entry name" value="FAD/NAD-binding_dom"/>
</dbReference>
<dbReference type="InterPro" id="IPR004099">
    <property type="entry name" value="Pyr_nucl-diS_OxRdtase_dimer"/>
</dbReference>
<dbReference type="Gene3D" id="3.40.1260.10">
    <property type="entry name" value="DsrEFH-like"/>
    <property type="match status" value="1"/>
</dbReference>
<dbReference type="Pfam" id="PF00581">
    <property type="entry name" value="Rhodanese"/>
    <property type="match status" value="1"/>
</dbReference>
<evidence type="ECO:0000256" key="3">
    <source>
        <dbReference type="ARBA" id="ARBA00022630"/>
    </source>
</evidence>
<name>A0ABZ3ESP8_9FIRM</name>
<dbReference type="SUPFAM" id="SSF75169">
    <property type="entry name" value="DsrEFH-like"/>
    <property type="match status" value="1"/>
</dbReference>
<dbReference type="SUPFAM" id="SSF52821">
    <property type="entry name" value="Rhodanese/Cell cycle control phosphatase"/>
    <property type="match status" value="1"/>
</dbReference>
<dbReference type="RefSeq" id="WP_342756828.1">
    <property type="nucleotide sequence ID" value="NZ_CP146256.1"/>
</dbReference>
<dbReference type="PANTHER" id="PTHR43429:SF1">
    <property type="entry name" value="NAD(P)H SULFUR OXIDOREDUCTASE (COA-DEPENDENT)"/>
    <property type="match status" value="1"/>
</dbReference>
<accession>A0ABZ3ESP8</accession>
<dbReference type="InterPro" id="IPR032836">
    <property type="entry name" value="DsrE2-like"/>
</dbReference>
<dbReference type="Gene3D" id="3.50.50.60">
    <property type="entry name" value="FAD/NAD(P)-binding domain"/>
    <property type="match status" value="2"/>
</dbReference>
<evidence type="ECO:0000259" key="7">
    <source>
        <dbReference type="PROSITE" id="PS50206"/>
    </source>
</evidence>
<dbReference type="Pfam" id="PF13686">
    <property type="entry name" value="DrsE_2"/>
    <property type="match status" value="1"/>
</dbReference>
<dbReference type="Pfam" id="PF07992">
    <property type="entry name" value="Pyr_redox_2"/>
    <property type="match status" value="1"/>
</dbReference>
<dbReference type="InterPro" id="IPR027396">
    <property type="entry name" value="DsrEFH-like"/>
</dbReference>
<dbReference type="InterPro" id="IPR001455">
    <property type="entry name" value="TusA-like"/>
</dbReference>
<dbReference type="PRINTS" id="PR00411">
    <property type="entry name" value="PNDRDTASEI"/>
</dbReference>
<evidence type="ECO:0000256" key="2">
    <source>
        <dbReference type="ARBA" id="ARBA00009130"/>
    </source>
</evidence>
<evidence type="ECO:0000313" key="8">
    <source>
        <dbReference type="EMBL" id="XAH73221.1"/>
    </source>
</evidence>
<dbReference type="Gene3D" id="3.40.250.10">
    <property type="entry name" value="Rhodanese-like domain"/>
    <property type="match status" value="1"/>
</dbReference>